<keyword evidence="7 11" id="KW-0853">WD repeat</keyword>
<dbReference type="AlphaFoldDB" id="A0A078B602"/>
<keyword evidence="9" id="KW-0677">Repeat</keyword>
<keyword evidence="6" id="KW-0963">Cytoplasm</keyword>
<accession>A0A078B602</accession>
<dbReference type="OrthoDB" id="27911at2759"/>
<name>A0A078B602_STYLE</name>
<dbReference type="GO" id="GO:0005737">
    <property type="term" value="C:cytoplasm"/>
    <property type="evidence" value="ECO:0007669"/>
    <property type="project" value="UniProtKB-SubCell"/>
</dbReference>
<protein>
    <recommendedName>
        <fullName evidence="5">Elongator complex protein 2</fullName>
    </recommendedName>
</protein>
<dbReference type="Gene3D" id="2.130.10.10">
    <property type="entry name" value="YVTN repeat-like/Quinoprotein amine dehydrogenase"/>
    <property type="match status" value="3"/>
</dbReference>
<comment type="pathway">
    <text evidence="3">tRNA modification; 5-methoxycarbonylmethyl-2-thiouridine-tRNA biosynthesis.</text>
</comment>
<evidence type="ECO:0000256" key="5">
    <source>
        <dbReference type="ARBA" id="ARBA00020267"/>
    </source>
</evidence>
<dbReference type="InterPro" id="IPR036322">
    <property type="entry name" value="WD40_repeat_dom_sf"/>
</dbReference>
<evidence type="ECO:0000313" key="12">
    <source>
        <dbReference type="EMBL" id="CDW89940.1"/>
    </source>
</evidence>
<dbReference type="InterPro" id="IPR001680">
    <property type="entry name" value="WD40_rpt"/>
</dbReference>
<evidence type="ECO:0000256" key="7">
    <source>
        <dbReference type="ARBA" id="ARBA00022574"/>
    </source>
</evidence>
<keyword evidence="10" id="KW-0539">Nucleus</keyword>
<dbReference type="GO" id="GO:0002098">
    <property type="term" value="P:tRNA wobble uridine modification"/>
    <property type="evidence" value="ECO:0007669"/>
    <property type="project" value="InterPro"/>
</dbReference>
<dbReference type="GO" id="GO:0033588">
    <property type="term" value="C:elongator holoenzyme complex"/>
    <property type="evidence" value="ECO:0007669"/>
    <property type="project" value="InterPro"/>
</dbReference>
<evidence type="ECO:0000256" key="10">
    <source>
        <dbReference type="ARBA" id="ARBA00023242"/>
    </source>
</evidence>
<comment type="subcellular location">
    <subcellularLocation>
        <location evidence="2">Cytoplasm</location>
    </subcellularLocation>
    <subcellularLocation>
        <location evidence="1">Nucleus</location>
    </subcellularLocation>
</comment>
<dbReference type="SMART" id="SM00320">
    <property type="entry name" value="WD40"/>
    <property type="match status" value="9"/>
</dbReference>
<gene>
    <name evidence="12" type="primary">Contig19525.g20699</name>
    <name evidence="12" type="ORF">STYLEM_19080</name>
</gene>
<dbReference type="SUPFAM" id="SSF50978">
    <property type="entry name" value="WD40 repeat-like"/>
    <property type="match status" value="2"/>
</dbReference>
<evidence type="ECO:0000256" key="6">
    <source>
        <dbReference type="ARBA" id="ARBA00022490"/>
    </source>
</evidence>
<evidence type="ECO:0000313" key="13">
    <source>
        <dbReference type="Proteomes" id="UP000039865"/>
    </source>
</evidence>
<dbReference type="Pfam" id="PF00400">
    <property type="entry name" value="WD40"/>
    <property type="match status" value="4"/>
</dbReference>
<keyword evidence="13" id="KW-1185">Reference proteome</keyword>
<dbReference type="PROSITE" id="PS50294">
    <property type="entry name" value="WD_REPEATS_REGION"/>
    <property type="match status" value="1"/>
</dbReference>
<dbReference type="InParanoid" id="A0A078B602"/>
<reference evidence="12 13" key="1">
    <citation type="submission" date="2014-06" db="EMBL/GenBank/DDBJ databases">
        <authorList>
            <person name="Swart Estienne"/>
        </authorList>
    </citation>
    <scope>NUCLEOTIDE SEQUENCE [LARGE SCALE GENOMIC DNA]</scope>
    <source>
        <strain evidence="12 13">130c</strain>
    </source>
</reference>
<keyword evidence="8" id="KW-0819">tRNA processing</keyword>
<feature type="repeat" description="WD" evidence="11">
    <location>
        <begin position="65"/>
        <end position="95"/>
    </location>
</feature>
<dbReference type="Proteomes" id="UP000039865">
    <property type="component" value="Unassembled WGS sequence"/>
</dbReference>
<dbReference type="PANTHER" id="PTHR44111">
    <property type="entry name" value="ELONGATOR COMPLEX PROTEIN 2"/>
    <property type="match status" value="1"/>
</dbReference>
<dbReference type="PROSITE" id="PS50082">
    <property type="entry name" value="WD_REPEATS_2"/>
    <property type="match status" value="2"/>
</dbReference>
<feature type="repeat" description="WD" evidence="11">
    <location>
        <begin position="220"/>
        <end position="266"/>
    </location>
</feature>
<dbReference type="InterPro" id="IPR015943">
    <property type="entry name" value="WD40/YVTN_repeat-like_dom_sf"/>
</dbReference>
<evidence type="ECO:0000256" key="11">
    <source>
        <dbReference type="PROSITE-ProRule" id="PRU00221"/>
    </source>
</evidence>
<dbReference type="EMBL" id="CCKQ01018006">
    <property type="protein sequence ID" value="CDW89940.1"/>
    <property type="molecule type" value="Genomic_DNA"/>
</dbReference>
<dbReference type="PANTHER" id="PTHR44111:SF1">
    <property type="entry name" value="ELONGATOR COMPLEX PROTEIN 2"/>
    <property type="match status" value="1"/>
</dbReference>
<evidence type="ECO:0000256" key="2">
    <source>
        <dbReference type="ARBA" id="ARBA00004496"/>
    </source>
</evidence>
<organism evidence="12 13">
    <name type="scientific">Stylonychia lemnae</name>
    <name type="common">Ciliate</name>
    <dbReference type="NCBI Taxonomy" id="5949"/>
    <lineage>
        <taxon>Eukaryota</taxon>
        <taxon>Sar</taxon>
        <taxon>Alveolata</taxon>
        <taxon>Ciliophora</taxon>
        <taxon>Intramacronucleata</taxon>
        <taxon>Spirotrichea</taxon>
        <taxon>Stichotrichia</taxon>
        <taxon>Sporadotrichida</taxon>
        <taxon>Oxytrichidae</taxon>
        <taxon>Stylonychinae</taxon>
        <taxon>Stylonychia</taxon>
    </lineage>
</organism>
<evidence type="ECO:0000256" key="9">
    <source>
        <dbReference type="ARBA" id="ARBA00022737"/>
    </source>
</evidence>
<dbReference type="InterPro" id="IPR037289">
    <property type="entry name" value="Elp2"/>
</dbReference>
<evidence type="ECO:0000256" key="3">
    <source>
        <dbReference type="ARBA" id="ARBA00005043"/>
    </source>
</evidence>
<dbReference type="UniPathway" id="UPA00988"/>
<evidence type="ECO:0000256" key="8">
    <source>
        <dbReference type="ARBA" id="ARBA00022694"/>
    </source>
</evidence>
<sequence length="865" mass="98985">MESRNIDFQAEFITANTNTTLRALDFNKYNRLVAYSASNLVLIMDPYHQPDTNNEKRVPKVLFSLRGHTDRVNGVQWIDNNSIVSISADKSFIIWGSDSEDLRDPQNWTIKKQYSEAHKEAINYLRTYRHPKTNEIYIVTLCTLGTLKLWQGKDRHSIAYKDQLIFGNNLQEAAGIVEFGEKHLLISIGGYDSKIHIYLVPTIENQDAEQRSVFKYKLSLPGHFNAIRDFDFTPQYLGNNIRYLASSSQDNNIRLWKIQPLDNISNDHGGHQEDDLQKYESKTSFVLQDSNEDAVYNITLESVLSSHQDSVSSVKWGQISEINQNSTLQQYCLLSSAFDFTVSIWKNDETGLWQVDSTLGAMAGNKHAFYGALFLNDNQSILAYTYNGAMHRWDKEQQMDQDSFKWQAQLTVKGHFGEVTDLDWDQYEANLVTCSQDQTTRLFSRYGQNIGWAEFTRPQIHGYDMNTLAVLKVNKQSGLNLPSRILSGGDEKVLRLFEAPYSFVKIFNELNPESSEIQLRYSDIKTNQEVEELIGEEAAKKQPLGLMNKPTLILANKGQRMDEEEGGMGGDFDPNKYLTNTKDAQENIISDKDLHGEPPLEDILMTRTLWPEQQKLYGHAFEIFAVATSYKGDCAASSCKAKEKKYADIIIWDLTKSQTTVPSCRLAAHNLTVVQLEFSKCDNYLLSSSRDRSWALFQRQSPDSLQFTLFRRMKDAHTRIIWGVSWSHDDEYFATASREKQKSIKVFKGVQGITEGFKAGDLISELPEDQNQNATAIRFFPSRINGSTSYGLIVGLESGDIIIWKENENFKSWTELYKVRDYLAHSLSIKRIKFNLKQSNPKEDEYKVATAGTDHTVRILKIKLH</sequence>
<evidence type="ECO:0000256" key="1">
    <source>
        <dbReference type="ARBA" id="ARBA00004123"/>
    </source>
</evidence>
<dbReference type="OMA" id="ENFRHIS"/>
<evidence type="ECO:0000256" key="4">
    <source>
        <dbReference type="ARBA" id="ARBA00005881"/>
    </source>
</evidence>
<proteinExistence type="inferred from homology"/>
<dbReference type="GO" id="GO:0005634">
    <property type="term" value="C:nucleus"/>
    <property type="evidence" value="ECO:0007669"/>
    <property type="project" value="UniProtKB-SubCell"/>
</dbReference>
<comment type="similarity">
    <text evidence="4">Belongs to the WD repeat ELP2 family.</text>
</comment>